<evidence type="ECO:0000256" key="1">
    <source>
        <dbReference type="SAM" id="MobiDB-lite"/>
    </source>
</evidence>
<sequence length="144" mass="14210">MRPLKVSGAASVPALAGQGAGQPDHGGGAEGLCALFHPSARAGPAWGPVLPPAGPGVCGCLPGPLRAPLHLPGAHLRPQPGAAAGQAHPPARGAGRAPGRGRSARHRPAQHLRQARGHAAHGLLHDLGAAPRAQDHDPVPAVGL</sequence>
<name>A0A6B0UUH8_IXORI</name>
<organism evidence="2">
    <name type="scientific">Ixodes ricinus</name>
    <name type="common">Common tick</name>
    <name type="synonym">Acarus ricinus</name>
    <dbReference type="NCBI Taxonomy" id="34613"/>
    <lineage>
        <taxon>Eukaryota</taxon>
        <taxon>Metazoa</taxon>
        <taxon>Ecdysozoa</taxon>
        <taxon>Arthropoda</taxon>
        <taxon>Chelicerata</taxon>
        <taxon>Arachnida</taxon>
        <taxon>Acari</taxon>
        <taxon>Parasitiformes</taxon>
        <taxon>Ixodida</taxon>
        <taxon>Ixodoidea</taxon>
        <taxon>Ixodidae</taxon>
        <taxon>Ixodinae</taxon>
        <taxon>Ixodes</taxon>
    </lineage>
</organism>
<reference evidence="2" key="1">
    <citation type="submission" date="2019-12" db="EMBL/GenBank/DDBJ databases">
        <title>An insight into the sialome of adult female Ixodes ricinus ticks feeding for 6 days.</title>
        <authorList>
            <person name="Perner J."/>
            <person name="Ribeiro J.M.C."/>
        </authorList>
    </citation>
    <scope>NUCLEOTIDE SEQUENCE</scope>
    <source>
        <strain evidence="2">Semi-engorged</strain>
        <tissue evidence="2">Salivary glands</tissue>
    </source>
</reference>
<proteinExistence type="predicted"/>
<protein>
    <submittedName>
        <fullName evidence="2">Putative secreted protein</fullName>
    </submittedName>
</protein>
<feature type="compositionally biased region" description="Low complexity" evidence="1">
    <location>
        <begin position="77"/>
        <end position="101"/>
    </location>
</feature>
<feature type="region of interest" description="Disordered" evidence="1">
    <location>
        <begin position="71"/>
        <end position="117"/>
    </location>
</feature>
<evidence type="ECO:0000313" key="2">
    <source>
        <dbReference type="EMBL" id="MXU93342.1"/>
    </source>
</evidence>
<accession>A0A6B0UUH8</accession>
<feature type="compositionally biased region" description="Basic residues" evidence="1">
    <location>
        <begin position="102"/>
        <end position="117"/>
    </location>
</feature>
<dbReference type="AlphaFoldDB" id="A0A6B0UUH8"/>
<dbReference type="EMBL" id="GIFC01011259">
    <property type="protein sequence ID" value="MXU93342.1"/>
    <property type="molecule type" value="Transcribed_RNA"/>
</dbReference>